<proteinExistence type="predicted"/>
<gene>
    <name evidence="9" type="ORF">CEN46_08110</name>
</gene>
<name>A0A2N6LIY5_9CYAN</name>
<accession>A0A2N6LIY5</accession>
<dbReference type="AlphaFoldDB" id="A0A2N6LIY5"/>
<evidence type="ECO:0000256" key="1">
    <source>
        <dbReference type="ARBA" id="ARBA00004651"/>
    </source>
</evidence>
<protein>
    <recommendedName>
        <fullName evidence="8">MrpA C-terminal/MbhD domain-containing protein</fullName>
    </recommendedName>
</protein>
<feature type="transmembrane region" description="Helical" evidence="7">
    <location>
        <begin position="53"/>
        <end position="70"/>
    </location>
</feature>
<keyword evidence="4 7" id="KW-1133">Transmembrane helix</keyword>
<evidence type="ECO:0000313" key="9">
    <source>
        <dbReference type="EMBL" id="PMB24398.1"/>
    </source>
</evidence>
<feature type="domain" description="MrpA C-terminal/MbhD" evidence="8">
    <location>
        <begin position="11"/>
        <end position="74"/>
    </location>
</feature>
<dbReference type="Proteomes" id="UP000235081">
    <property type="component" value="Unassembled WGS sequence"/>
</dbReference>
<comment type="caution">
    <text evidence="9">The sequence shown here is derived from an EMBL/GenBank/DDBJ whole genome shotgun (WGS) entry which is preliminary data.</text>
</comment>
<keyword evidence="2" id="KW-1003">Cell membrane</keyword>
<evidence type="ECO:0000256" key="5">
    <source>
        <dbReference type="ARBA" id="ARBA00023136"/>
    </source>
</evidence>
<keyword evidence="3 7" id="KW-0812">Transmembrane</keyword>
<evidence type="ECO:0000259" key="8">
    <source>
        <dbReference type="Pfam" id="PF13244"/>
    </source>
</evidence>
<dbReference type="InterPro" id="IPR025383">
    <property type="entry name" value="MrpA_C/MbhD"/>
</dbReference>
<dbReference type="RefSeq" id="WP_102181153.1">
    <property type="nucleotide sequence ID" value="NZ_NMQE01000221.1"/>
</dbReference>
<evidence type="ECO:0000256" key="2">
    <source>
        <dbReference type="ARBA" id="ARBA00022475"/>
    </source>
</evidence>
<evidence type="ECO:0000256" key="6">
    <source>
        <dbReference type="SAM" id="MobiDB-lite"/>
    </source>
</evidence>
<feature type="transmembrane region" description="Helical" evidence="7">
    <location>
        <begin position="30"/>
        <end position="47"/>
    </location>
</feature>
<keyword evidence="5 7" id="KW-0472">Membrane</keyword>
<dbReference type="Pfam" id="PF13244">
    <property type="entry name" value="MbhD"/>
    <property type="match status" value="1"/>
</dbReference>
<dbReference type="EMBL" id="NMQE01000221">
    <property type="protein sequence ID" value="PMB24398.1"/>
    <property type="molecule type" value="Genomic_DNA"/>
</dbReference>
<comment type="subcellular location">
    <subcellularLocation>
        <location evidence="1">Cell membrane</location>
        <topology evidence="1">Multi-pass membrane protein</topology>
    </subcellularLocation>
</comment>
<evidence type="ECO:0000313" key="10">
    <source>
        <dbReference type="Proteomes" id="UP000235081"/>
    </source>
</evidence>
<feature type="region of interest" description="Disordered" evidence="6">
    <location>
        <begin position="140"/>
        <end position="159"/>
    </location>
</feature>
<evidence type="ECO:0000256" key="7">
    <source>
        <dbReference type="SAM" id="Phobius"/>
    </source>
</evidence>
<evidence type="ECO:0000256" key="3">
    <source>
        <dbReference type="ARBA" id="ARBA00022692"/>
    </source>
</evidence>
<dbReference type="NCBIfam" id="NF005630">
    <property type="entry name" value="PRK07377.1-6"/>
    <property type="match status" value="1"/>
</dbReference>
<sequence>MTDSYIYVIIALLPLAASMLVLQVNPYHALVIRGILGAVAALVYAVLGAPDVALTEALVGTMLAITLYAITVRSSLVMRLGVIKDESVEADENHHFGQLMDELRTIFGKRHMRLELVTYTNMQALHRALLDKEVHATCSRAEHSDQSGAVPGDEERPYHTTTRVQRIYDIIQNELSLPGTTLTYVSTPESGEKH</sequence>
<evidence type="ECO:0000256" key="4">
    <source>
        <dbReference type="ARBA" id="ARBA00022989"/>
    </source>
</evidence>
<reference evidence="9 10" key="1">
    <citation type="submission" date="2017-07" db="EMBL/GenBank/DDBJ databases">
        <title>Genomes of Fischerella (Mastigocladus) sp. strains.</title>
        <authorList>
            <person name="Miller S.R."/>
        </authorList>
    </citation>
    <scope>NUCLEOTIDE SEQUENCE [LARGE SCALE GENOMIC DNA]</scope>
    <source>
        <strain evidence="9 10">CCMEE 5318</strain>
    </source>
</reference>
<dbReference type="NCBIfam" id="NF005628">
    <property type="entry name" value="PRK07377.1-4"/>
    <property type="match status" value="1"/>
</dbReference>
<organism evidence="9 10">
    <name type="scientific">Fischerella thermalis CCMEE 5318</name>
    <dbReference type="NCBI Taxonomy" id="2019666"/>
    <lineage>
        <taxon>Bacteria</taxon>
        <taxon>Bacillati</taxon>
        <taxon>Cyanobacteriota</taxon>
        <taxon>Cyanophyceae</taxon>
        <taxon>Nostocales</taxon>
        <taxon>Hapalosiphonaceae</taxon>
        <taxon>Fischerella</taxon>
    </lineage>
</organism>
<dbReference type="GO" id="GO:0005886">
    <property type="term" value="C:plasma membrane"/>
    <property type="evidence" value="ECO:0007669"/>
    <property type="project" value="UniProtKB-SubCell"/>
</dbReference>
<feature type="transmembrane region" description="Helical" evidence="7">
    <location>
        <begin position="6"/>
        <end position="23"/>
    </location>
</feature>